<keyword evidence="2" id="KW-1185">Reference proteome</keyword>
<dbReference type="InterPro" id="IPR052077">
    <property type="entry name" value="CcrZ_PhaseVar_Mediator"/>
</dbReference>
<organism evidence="1 2">
    <name type="scientific">Pseudoalteromonas byunsanensis</name>
    <dbReference type="NCBI Taxonomy" id="327939"/>
    <lineage>
        <taxon>Bacteria</taxon>
        <taxon>Pseudomonadati</taxon>
        <taxon>Pseudomonadota</taxon>
        <taxon>Gammaproteobacteria</taxon>
        <taxon>Alteromonadales</taxon>
        <taxon>Pseudoalteromonadaceae</taxon>
        <taxon>Pseudoalteromonas</taxon>
    </lineage>
</organism>
<gene>
    <name evidence="1" type="ORF">BIW53_01415</name>
</gene>
<dbReference type="AlphaFoldDB" id="A0A1S1ND90"/>
<dbReference type="Proteomes" id="UP000180253">
    <property type="component" value="Unassembled WGS sequence"/>
</dbReference>
<sequence>MKEQALIAKLTRIKPELTIYQLKPLNKGLSNDNFWLDTSLGPLLLKSYRSHFPLSALKAQQRLAIETEVTQSVVMWHEEEKLALFAFAPQTRKSVDLEAVITCLFEIHEFRADEGCETLDIGNLLRELDIAVYPFAGRALNWAMGKIASLPKNIAFCHNDLVTDNIIGVGQGIKFIDFEYAGYNDVFFDLAALSSSFNLTTAQQSEMLNTYFLLKHSSIPEHATDKLLAYQIGYLLLSIQWYENRGYVELAAPLRLQLQRLVV</sequence>
<dbReference type="PANTHER" id="PTHR40086">
    <property type="entry name" value="PHOSPHOTRANSFERASE YTMP-RELATED"/>
    <property type="match status" value="1"/>
</dbReference>
<dbReference type="InterPro" id="IPR011009">
    <property type="entry name" value="Kinase-like_dom_sf"/>
</dbReference>
<accession>A0A1S1ND90</accession>
<evidence type="ECO:0000313" key="2">
    <source>
        <dbReference type="Proteomes" id="UP000180253"/>
    </source>
</evidence>
<evidence type="ECO:0008006" key="3">
    <source>
        <dbReference type="Google" id="ProtNLM"/>
    </source>
</evidence>
<name>A0A1S1ND90_9GAMM</name>
<dbReference type="Gene3D" id="3.90.1200.10">
    <property type="match status" value="1"/>
</dbReference>
<proteinExistence type="predicted"/>
<dbReference type="EMBL" id="MNAN01000009">
    <property type="protein sequence ID" value="OHU97771.1"/>
    <property type="molecule type" value="Genomic_DNA"/>
</dbReference>
<protein>
    <recommendedName>
        <fullName evidence="3">Aminoglycoside phosphotransferase domain-containing protein</fullName>
    </recommendedName>
</protein>
<comment type="caution">
    <text evidence="1">The sequence shown here is derived from an EMBL/GenBank/DDBJ whole genome shotgun (WGS) entry which is preliminary data.</text>
</comment>
<reference evidence="1 2" key="1">
    <citation type="submission" date="2016-10" db="EMBL/GenBank/DDBJ databases">
        <title>Pseudoalteromonas amylolytica sp. nov., isolated from the surface seawater.</title>
        <authorList>
            <person name="Wu Y.-H."/>
            <person name="Cheng H."/>
            <person name="Jin X.-B."/>
            <person name="Wang C.-S."/>
            <person name="Xu X.-W."/>
        </authorList>
    </citation>
    <scope>NUCLEOTIDE SEQUENCE [LARGE SCALE GENOMIC DNA]</scope>
    <source>
        <strain evidence="1 2">JCM 12483</strain>
    </source>
</reference>
<dbReference type="STRING" id="327939.BIW53_01415"/>
<dbReference type="Pfam" id="PF01633">
    <property type="entry name" value="Choline_kinase"/>
    <property type="match status" value="1"/>
</dbReference>
<dbReference type="PANTHER" id="PTHR40086:SF1">
    <property type="entry name" value="CELL CYCLE REGULATOR CCRZ"/>
    <property type="match status" value="1"/>
</dbReference>
<dbReference type="SUPFAM" id="SSF56112">
    <property type="entry name" value="Protein kinase-like (PK-like)"/>
    <property type="match status" value="1"/>
</dbReference>
<evidence type="ECO:0000313" key="1">
    <source>
        <dbReference type="EMBL" id="OHU97771.1"/>
    </source>
</evidence>